<organism evidence="1 2">
    <name type="scientific">Kribbibacterium absianum</name>
    <dbReference type="NCBI Taxonomy" id="3044210"/>
    <lineage>
        <taxon>Bacteria</taxon>
        <taxon>Bacillati</taxon>
        <taxon>Actinomycetota</taxon>
        <taxon>Coriobacteriia</taxon>
        <taxon>Coriobacteriales</taxon>
        <taxon>Kribbibacteriaceae</taxon>
        <taxon>Kribbibacterium</taxon>
    </lineage>
</organism>
<evidence type="ECO:0008006" key="3">
    <source>
        <dbReference type="Google" id="ProtNLM"/>
    </source>
</evidence>
<dbReference type="Gene3D" id="3.40.960.10">
    <property type="entry name" value="VSR Endonuclease"/>
    <property type="match status" value="1"/>
</dbReference>
<name>A0ABT6ZJG2_9ACTN</name>
<comment type="caution">
    <text evidence="1">The sequence shown here is derived from an EMBL/GenBank/DDBJ whole genome shotgun (WGS) entry which is preliminary data.</text>
</comment>
<dbReference type="Proteomes" id="UP001431693">
    <property type="component" value="Unassembled WGS sequence"/>
</dbReference>
<evidence type="ECO:0000313" key="1">
    <source>
        <dbReference type="EMBL" id="MDJ1129183.1"/>
    </source>
</evidence>
<gene>
    <name evidence="1" type="ORF">QJ043_03670</name>
</gene>
<evidence type="ECO:0000313" key="2">
    <source>
        <dbReference type="Proteomes" id="UP001431693"/>
    </source>
</evidence>
<accession>A0ABT6ZJG2</accession>
<dbReference type="RefSeq" id="WP_283714005.1">
    <property type="nucleotide sequence ID" value="NZ_JASJEW010000008.1"/>
</dbReference>
<proteinExistence type="predicted"/>
<sequence>MHVIVSHGSVLRLLRRGGRLAPANPADVPAAPSERPPRGETAAAIRRARAALEKARLLDAHHVLDVLVRPGDTRPHQPLVREHQWTSPTDPPLRRLVLPLDEGAPAIYVVAPELLFVQAASRLTLERTVLLGWELCGRYGKVMKGDVREELVAQGFEKRDPLTRVERLQGFLGSMPNGLYGSKRAREALTYVRDGARSPMEAAVAFLLCAPPELGGFGLPAPLVNHSVPLSPRAAALTLEASLELDLYWEDPPLDVEVDGHAWHGGSKSKKQAARDAVRNNELERQKIPRIHLAGEELTNWRRFKLNALNIAAELQVVPQIEDPAWEQRYRDLHAVAMNLVRPAVA</sequence>
<reference evidence="1" key="1">
    <citation type="submission" date="2023-05" db="EMBL/GenBank/DDBJ databases">
        <title>[olsenella] sp. nov., isolated from a pig farm feces dump.</title>
        <authorList>
            <person name="Chang Y.-H."/>
        </authorList>
    </citation>
    <scope>NUCLEOTIDE SEQUENCE</scope>
    <source>
        <strain evidence="1">YH-ols2217</strain>
    </source>
</reference>
<protein>
    <recommendedName>
        <fullName evidence="3">DUF559 domain-containing protein</fullName>
    </recommendedName>
</protein>
<dbReference type="EMBL" id="JASJEX010000002">
    <property type="protein sequence ID" value="MDJ1129183.1"/>
    <property type="molecule type" value="Genomic_DNA"/>
</dbReference>
<keyword evidence="2" id="KW-1185">Reference proteome</keyword>